<accession>A0A2M4DRB6</accession>
<reference evidence="1" key="1">
    <citation type="submission" date="2018-01" db="EMBL/GenBank/DDBJ databases">
        <title>An insight into the sialome of Amazonian anophelines.</title>
        <authorList>
            <person name="Ribeiro J.M."/>
            <person name="Scarpassa V."/>
            <person name="Calvo E."/>
        </authorList>
    </citation>
    <scope>NUCLEOTIDE SEQUENCE</scope>
</reference>
<dbReference type="EMBL" id="GGFL01015925">
    <property type="protein sequence ID" value="MBW80103.1"/>
    <property type="molecule type" value="Transcribed_RNA"/>
</dbReference>
<dbReference type="AlphaFoldDB" id="A0A2M4DRB6"/>
<evidence type="ECO:0000313" key="1">
    <source>
        <dbReference type="EMBL" id="MBW80103.1"/>
    </source>
</evidence>
<organism evidence="1">
    <name type="scientific">Anopheles darlingi</name>
    <name type="common">Mosquito</name>
    <dbReference type="NCBI Taxonomy" id="43151"/>
    <lineage>
        <taxon>Eukaryota</taxon>
        <taxon>Metazoa</taxon>
        <taxon>Ecdysozoa</taxon>
        <taxon>Arthropoda</taxon>
        <taxon>Hexapoda</taxon>
        <taxon>Insecta</taxon>
        <taxon>Pterygota</taxon>
        <taxon>Neoptera</taxon>
        <taxon>Endopterygota</taxon>
        <taxon>Diptera</taxon>
        <taxon>Nematocera</taxon>
        <taxon>Culicoidea</taxon>
        <taxon>Culicidae</taxon>
        <taxon>Anophelinae</taxon>
        <taxon>Anopheles</taxon>
    </lineage>
</organism>
<protein>
    <submittedName>
        <fullName evidence="1">Putative secreted protein</fullName>
    </submittedName>
</protein>
<proteinExistence type="predicted"/>
<sequence length="67" mass="7443">MYSSTCMAQYGIQMTMRSIQLLTLICSRVTAHPLASSNRINIKEVLLKISKMSPMTASFSLPTPFMA</sequence>
<name>A0A2M4DRB6_ANODA</name>